<reference evidence="1 2" key="1">
    <citation type="submission" date="2014-04" db="EMBL/GenBank/DDBJ databases">
        <authorList>
            <consortium name="DOE Joint Genome Institute"/>
            <person name="Kuo A."/>
            <person name="Tarkka M."/>
            <person name="Buscot F."/>
            <person name="Kohler A."/>
            <person name="Nagy L.G."/>
            <person name="Floudas D."/>
            <person name="Copeland A."/>
            <person name="Barry K.W."/>
            <person name="Cichocki N."/>
            <person name="Veneault-Fourrey C."/>
            <person name="LaButti K."/>
            <person name="Lindquist E.A."/>
            <person name="Lipzen A."/>
            <person name="Lundell T."/>
            <person name="Morin E."/>
            <person name="Murat C."/>
            <person name="Sun H."/>
            <person name="Tunlid A."/>
            <person name="Henrissat B."/>
            <person name="Grigoriev I.V."/>
            <person name="Hibbett D.S."/>
            <person name="Martin F."/>
            <person name="Nordberg H.P."/>
            <person name="Cantor M.N."/>
            <person name="Hua S.X."/>
        </authorList>
    </citation>
    <scope>NUCLEOTIDE SEQUENCE [LARGE SCALE GENOMIC DNA]</scope>
    <source>
        <strain evidence="1 2">F 1598</strain>
    </source>
</reference>
<keyword evidence="2" id="KW-1185">Reference proteome</keyword>
<protein>
    <submittedName>
        <fullName evidence="1">Uncharacterized protein</fullName>
    </submittedName>
</protein>
<evidence type="ECO:0000313" key="1">
    <source>
        <dbReference type="EMBL" id="KIM83568.1"/>
    </source>
</evidence>
<dbReference type="STRING" id="765440.A0A0C3BB97"/>
<proteinExistence type="predicted"/>
<dbReference type="HOGENOM" id="CLU_2590605_0_0_1"/>
<reference evidence="2" key="2">
    <citation type="submission" date="2015-01" db="EMBL/GenBank/DDBJ databases">
        <title>Evolutionary Origins and Diversification of the Mycorrhizal Mutualists.</title>
        <authorList>
            <consortium name="DOE Joint Genome Institute"/>
            <consortium name="Mycorrhizal Genomics Consortium"/>
            <person name="Kohler A."/>
            <person name="Kuo A."/>
            <person name="Nagy L.G."/>
            <person name="Floudas D."/>
            <person name="Copeland A."/>
            <person name="Barry K.W."/>
            <person name="Cichocki N."/>
            <person name="Veneault-Fourrey C."/>
            <person name="LaButti K."/>
            <person name="Lindquist E.A."/>
            <person name="Lipzen A."/>
            <person name="Lundell T."/>
            <person name="Morin E."/>
            <person name="Murat C."/>
            <person name="Riley R."/>
            <person name="Ohm R."/>
            <person name="Sun H."/>
            <person name="Tunlid A."/>
            <person name="Henrissat B."/>
            <person name="Grigoriev I.V."/>
            <person name="Hibbett D.S."/>
            <person name="Martin F."/>
        </authorList>
    </citation>
    <scope>NUCLEOTIDE SEQUENCE [LARGE SCALE GENOMIC DNA]</scope>
    <source>
        <strain evidence="2">F 1598</strain>
    </source>
</reference>
<gene>
    <name evidence="1" type="ORF">PILCRDRAFT_429445</name>
</gene>
<dbReference type="AlphaFoldDB" id="A0A0C3BB97"/>
<name>A0A0C3BB97_PILCF</name>
<organism evidence="1 2">
    <name type="scientific">Piloderma croceum (strain F 1598)</name>
    <dbReference type="NCBI Taxonomy" id="765440"/>
    <lineage>
        <taxon>Eukaryota</taxon>
        <taxon>Fungi</taxon>
        <taxon>Dikarya</taxon>
        <taxon>Basidiomycota</taxon>
        <taxon>Agaricomycotina</taxon>
        <taxon>Agaricomycetes</taxon>
        <taxon>Agaricomycetidae</taxon>
        <taxon>Atheliales</taxon>
        <taxon>Atheliaceae</taxon>
        <taxon>Piloderma</taxon>
    </lineage>
</organism>
<dbReference type="EMBL" id="KN832990">
    <property type="protein sequence ID" value="KIM83568.1"/>
    <property type="molecule type" value="Genomic_DNA"/>
</dbReference>
<accession>A0A0C3BB97</accession>
<dbReference type="OrthoDB" id="107110at2759"/>
<dbReference type="InParanoid" id="A0A0C3BB97"/>
<evidence type="ECO:0000313" key="2">
    <source>
        <dbReference type="Proteomes" id="UP000054166"/>
    </source>
</evidence>
<dbReference type="Proteomes" id="UP000054166">
    <property type="component" value="Unassembled WGS sequence"/>
</dbReference>
<sequence length="80" mass="9172">MRIAFSVPKERKYIRSGYPSEPLLAEAAARQMDEFQTLTPDINVMLDTLKHELDSSLLDQGQRDKVVFRLLLSQAYRCGV</sequence>